<evidence type="ECO:0000313" key="7">
    <source>
        <dbReference type="EMBL" id="PSN84245.1"/>
    </source>
</evidence>
<keyword evidence="4" id="KW-0862">Zinc</keyword>
<dbReference type="GO" id="GO:0006508">
    <property type="term" value="P:proteolysis"/>
    <property type="evidence" value="ECO:0007669"/>
    <property type="project" value="UniProtKB-KW"/>
</dbReference>
<dbReference type="AlphaFoldDB" id="A0A2R6AD24"/>
<dbReference type="EMBL" id="NEXC01000005">
    <property type="protein sequence ID" value="PSN84245.1"/>
    <property type="molecule type" value="Genomic_DNA"/>
</dbReference>
<evidence type="ECO:0000313" key="8">
    <source>
        <dbReference type="Proteomes" id="UP000240880"/>
    </source>
</evidence>
<dbReference type="Gene3D" id="3.40.140.10">
    <property type="entry name" value="Cytidine Deaminase, domain 2"/>
    <property type="match status" value="1"/>
</dbReference>
<accession>A0A2R6AD24</accession>
<evidence type="ECO:0000256" key="2">
    <source>
        <dbReference type="ARBA" id="ARBA00022723"/>
    </source>
</evidence>
<dbReference type="Proteomes" id="UP000240880">
    <property type="component" value="Unassembled WGS sequence"/>
</dbReference>
<evidence type="ECO:0000256" key="3">
    <source>
        <dbReference type="ARBA" id="ARBA00022801"/>
    </source>
</evidence>
<comment type="caution">
    <text evidence="7">The sequence shown here is derived from an EMBL/GenBank/DDBJ whole genome shotgun (WGS) entry which is preliminary data.</text>
</comment>
<proteinExistence type="predicted"/>
<keyword evidence="1" id="KW-0645">Protease</keyword>
<dbReference type="InterPro" id="IPR028090">
    <property type="entry name" value="JAB_dom_prok"/>
</dbReference>
<evidence type="ECO:0000256" key="4">
    <source>
        <dbReference type="ARBA" id="ARBA00022833"/>
    </source>
</evidence>
<organism evidence="7 8">
    <name type="scientific">Candidatus Marsarchaeota G1 archaeon OSP_D</name>
    <dbReference type="NCBI Taxonomy" id="1978155"/>
    <lineage>
        <taxon>Archaea</taxon>
        <taxon>Candidatus Marsarchaeota</taxon>
        <taxon>Candidatus Marsarchaeota group 1</taxon>
    </lineage>
</organism>
<dbReference type="GO" id="GO:0008237">
    <property type="term" value="F:metallopeptidase activity"/>
    <property type="evidence" value="ECO:0007669"/>
    <property type="project" value="UniProtKB-KW"/>
</dbReference>
<evidence type="ECO:0000259" key="6">
    <source>
        <dbReference type="Pfam" id="PF14464"/>
    </source>
</evidence>
<feature type="domain" description="JAB" evidence="6">
    <location>
        <begin position="18"/>
        <end position="106"/>
    </location>
</feature>
<evidence type="ECO:0000256" key="5">
    <source>
        <dbReference type="ARBA" id="ARBA00023049"/>
    </source>
</evidence>
<keyword evidence="2" id="KW-0479">Metal-binding</keyword>
<keyword evidence="3" id="KW-0378">Hydrolase</keyword>
<dbReference type="SUPFAM" id="SSF102712">
    <property type="entry name" value="JAB1/MPN domain"/>
    <property type="match status" value="1"/>
</dbReference>
<reference evidence="7 8" key="1">
    <citation type="submission" date="2017-04" db="EMBL/GenBank/DDBJ databases">
        <title>Novel microbial lineages endemic to geothermal iron-oxide mats fill important gaps in the evolutionary history of Archaea.</title>
        <authorList>
            <person name="Jay Z.J."/>
            <person name="Beam J.P."/>
            <person name="Dlakic M."/>
            <person name="Rusch D.B."/>
            <person name="Kozubal M.A."/>
            <person name="Inskeep W.P."/>
        </authorList>
    </citation>
    <scope>NUCLEOTIDE SEQUENCE [LARGE SCALE GENOMIC DNA]</scope>
    <source>
        <strain evidence="7">OSP_D</strain>
    </source>
</reference>
<dbReference type="GO" id="GO:0046872">
    <property type="term" value="F:metal ion binding"/>
    <property type="evidence" value="ECO:0007669"/>
    <property type="project" value="UniProtKB-KW"/>
</dbReference>
<name>A0A2R6AD24_9ARCH</name>
<evidence type="ECO:0000256" key="1">
    <source>
        <dbReference type="ARBA" id="ARBA00022670"/>
    </source>
</evidence>
<keyword evidence="5" id="KW-0482">Metalloprotease</keyword>
<dbReference type="Pfam" id="PF14464">
    <property type="entry name" value="Prok-JAB"/>
    <property type="match status" value="1"/>
</dbReference>
<gene>
    <name evidence="7" type="ORF">B9Q01_01500</name>
</gene>
<protein>
    <recommendedName>
        <fullName evidence="6">JAB domain-containing protein</fullName>
    </recommendedName>
</protein>
<sequence length="140" mass="15509">MVYSPRHVTIEEEALGFLMGYAKGAYPREAIVILRGVAKQDGEVFVEESVLPPKRVEGHGFSQWSLMGVADFRLVGIGHSHPSGVLKPSDEDLLNFAGKVLLIVGPPFSSERDAAFFDRFGNSVPFSVKWKGKERTFKIE</sequence>